<dbReference type="InterPro" id="IPR032710">
    <property type="entry name" value="NTF2-like_dom_sf"/>
</dbReference>
<evidence type="ECO:0000313" key="1">
    <source>
        <dbReference type="EMBL" id="WRT67388.1"/>
    </source>
</evidence>
<dbReference type="RefSeq" id="XP_062792128.1">
    <property type="nucleotide sequence ID" value="XM_062936077.1"/>
</dbReference>
<dbReference type="SUPFAM" id="SSF54427">
    <property type="entry name" value="NTF2-like"/>
    <property type="match status" value="1"/>
</dbReference>
<organism evidence="1 2">
    <name type="scientific">Kwoniella shivajii</name>
    <dbReference type="NCBI Taxonomy" id="564305"/>
    <lineage>
        <taxon>Eukaryota</taxon>
        <taxon>Fungi</taxon>
        <taxon>Dikarya</taxon>
        <taxon>Basidiomycota</taxon>
        <taxon>Agaricomycotina</taxon>
        <taxon>Tremellomycetes</taxon>
        <taxon>Tremellales</taxon>
        <taxon>Cryptococcaceae</taxon>
        <taxon>Kwoniella</taxon>
    </lineage>
</organism>
<evidence type="ECO:0000313" key="2">
    <source>
        <dbReference type="Proteomes" id="UP001329825"/>
    </source>
</evidence>
<sequence>MSSYRTTALAFASAISNRRIDEAASDLAEDFLWRPHPERLGGLGRPEGHSKTQFVEAIKALTSIKRWNFNTENPMKLHGRPEHVSGKVLSAEYVYMIDFDQEGKIQILDEFFDIVYLQDLAALSS</sequence>
<dbReference type="EMBL" id="CP141885">
    <property type="protein sequence ID" value="WRT67388.1"/>
    <property type="molecule type" value="Genomic_DNA"/>
</dbReference>
<protein>
    <recommendedName>
        <fullName evidence="3">SnoaL-like domain-containing protein</fullName>
    </recommendedName>
</protein>
<name>A0ABZ1D047_9TREE</name>
<dbReference type="Proteomes" id="UP001329825">
    <property type="component" value="Chromosome 5"/>
</dbReference>
<reference evidence="1 2" key="1">
    <citation type="submission" date="2024-01" db="EMBL/GenBank/DDBJ databases">
        <title>Comparative genomics of Cryptococcus and Kwoniella reveals pathogenesis evolution and contrasting modes of karyotype evolution via chromosome fusion or intercentromeric recombination.</title>
        <authorList>
            <person name="Coelho M.A."/>
            <person name="David-Palma M."/>
            <person name="Shea T."/>
            <person name="Bowers K."/>
            <person name="McGinley-Smith S."/>
            <person name="Mohammad A.W."/>
            <person name="Gnirke A."/>
            <person name="Yurkov A.M."/>
            <person name="Nowrousian M."/>
            <person name="Sun S."/>
            <person name="Cuomo C.A."/>
            <person name="Heitman J."/>
        </authorList>
    </citation>
    <scope>NUCLEOTIDE SEQUENCE [LARGE SCALE GENOMIC DNA]</scope>
    <source>
        <strain evidence="1">CBS 11374</strain>
    </source>
</reference>
<accession>A0ABZ1D047</accession>
<evidence type="ECO:0008006" key="3">
    <source>
        <dbReference type="Google" id="ProtNLM"/>
    </source>
</evidence>
<gene>
    <name evidence="1" type="ORF">IL334_004359</name>
</gene>
<dbReference type="GeneID" id="87956490"/>
<keyword evidence="2" id="KW-1185">Reference proteome</keyword>
<proteinExistence type="predicted"/>